<name>A0A077PTI4_XENBV</name>
<dbReference type="AlphaFoldDB" id="A0A077PTI4"/>
<gene>
    <name evidence="1" type="ORF">XBKB1_2380017</name>
</gene>
<reference evidence="1" key="1">
    <citation type="submission" date="2013-07" db="EMBL/GenBank/DDBJ databases">
        <title>Sub-species coevolution in mutualistic symbiosis.</title>
        <authorList>
            <person name="Murfin K."/>
            <person name="Klassen J."/>
            <person name="Lee M."/>
            <person name="Forst S."/>
            <person name="Stock P."/>
            <person name="Goodrich-Blair H."/>
        </authorList>
    </citation>
    <scope>NUCLEOTIDE SEQUENCE [LARGE SCALE GENOMIC DNA]</scope>
    <source>
        <strain evidence="1">Kraussei Becker Underwood</strain>
    </source>
</reference>
<comment type="caution">
    <text evidence="1">The sequence shown here is derived from an EMBL/GenBank/DDBJ whole genome shotgun (WGS) entry which is preliminary data.</text>
</comment>
<sequence>MHIRCTWGVQCTSVHLLDVYTSPCYHRILANVRYIQLQRTFNPFMSLAISLYLNTKKEL</sequence>
<organism evidence="1">
    <name type="scientific">Xenorhabdus bovienii str. kraussei Becker Underwood</name>
    <dbReference type="NCBI Taxonomy" id="1398204"/>
    <lineage>
        <taxon>Bacteria</taxon>
        <taxon>Pseudomonadati</taxon>
        <taxon>Pseudomonadota</taxon>
        <taxon>Gammaproteobacteria</taxon>
        <taxon>Enterobacterales</taxon>
        <taxon>Morganellaceae</taxon>
        <taxon>Xenorhabdus</taxon>
    </lineage>
</organism>
<dbReference type="EMBL" id="CBSZ010000155">
    <property type="protein sequence ID" value="CDH24101.1"/>
    <property type="molecule type" value="Genomic_DNA"/>
</dbReference>
<dbReference type="HOGENOM" id="CLU_2959873_0_0_6"/>
<accession>A0A077PTI4</accession>
<proteinExistence type="predicted"/>
<dbReference type="Proteomes" id="UP000028493">
    <property type="component" value="Unassembled WGS sequence"/>
</dbReference>
<evidence type="ECO:0000313" key="1">
    <source>
        <dbReference type="EMBL" id="CDH24101.1"/>
    </source>
</evidence>
<protein>
    <submittedName>
        <fullName evidence="1">Uncharacterized protein</fullName>
    </submittedName>
</protein>